<comment type="caution">
    <text evidence="1">The sequence shown here is derived from an EMBL/GenBank/DDBJ whole genome shotgun (WGS) entry which is preliminary data.</text>
</comment>
<organism evidence="1 2">
    <name type="scientific">Culex pipiens pipiens</name>
    <name type="common">Northern house mosquito</name>
    <dbReference type="NCBI Taxonomy" id="38569"/>
    <lineage>
        <taxon>Eukaryota</taxon>
        <taxon>Metazoa</taxon>
        <taxon>Ecdysozoa</taxon>
        <taxon>Arthropoda</taxon>
        <taxon>Hexapoda</taxon>
        <taxon>Insecta</taxon>
        <taxon>Pterygota</taxon>
        <taxon>Neoptera</taxon>
        <taxon>Endopterygota</taxon>
        <taxon>Diptera</taxon>
        <taxon>Nematocera</taxon>
        <taxon>Culicoidea</taxon>
        <taxon>Culicidae</taxon>
        <taxon>Culicinae</taxon>
        <taxon>Culicini</taxon>
        <taxon>Culex</taxon>
        <taxon>Culex</taxon>
    </lineage>
</organism>
<gene>
    <name evidence="1" type="ORF">pipiens_014560</name>
</gene>
<evidence type="ECO:0000313" key="1">
    <source>
        <dbReference type="EMBL" id="KAL1379922.1"/>
    </source>
</evidence>
<dbReference type="Proteomes" id="UP001562425">
    <property type="component" value="Unassembled WGS sequence"/>
</dbReference>
<keyword evidence="2" id="KW-1185">Reference proteome</keyword>
<protein>
    <submittedName>
        <fullName evidence="1">Uncharacterized protein</fullName>
    </submittedName>
</protein>
<sequence>MPRGNGGRSRYNVRGALTSGGYGGLRGGGGFQKKPLILNYTLLLGFRCWVRGFQFQEAWRKADRGEPSRYSQCLSRKTDKFESLNANVQPDQVSTR</sequence>
<evidence type="ECO:0000313" key="2">
    <source>
        <dbReference type="Proteomes" id="UP001562425"/>
    </source>
</evidence>
<proteinExistence type="predicted"/>
<accession>A0ABD1CV55</accession>
<reference evidence="1 2" key="1">
    <citation type="submission" date="2024-05" db="EMBL/GenBank/DDBJ databases">
        <title>Culex pipiens pipiens assembly and annotation.</title>
        <authorList>
            <person name="Alout H."/>
            <person name="Durand T."/>
        </authorList>
    </citation>
    <scope>NUCLEOTIDE SEQUENCE [LARGE SCALE GENOMIC DNA]</scope>
    <source>
        <strain evidence="1">HA-2024</strain>
        <tissue evidence="1">Whole body</tissue>
    </source>
</reference>
<dbReference type="EMBL" id="JBEHCU010009415">
    <property type="protein sequence ID" value="KAL1379922.1"/>
    <property type="molecule type" value="Genomic_DNA"/>
</dbReference>
<name>A0ABD1CV55_CULPP</name>
<dbReference type="AlphaFoldDB" id="A0ABD1CV55"/>